<dbReference type="GO" id="GO:0015833">
    <property type="term" value="P:peptide transport"/>
    <property type="evidence" value="ECO:0007669"/>
    <property type="project" value="TreeGrafter"/>
</dbReference>
<evidence type="ECO:0000313" key="5">
    <source>
        <dbReference type="EMBL" id="MUG72764.1"/>
    </source>
</evidence>
<dbReference type="Gene3D" id="3.40.190.10">
    <property type="entry name" value="Periplasmic binding protein-like II"/>
    <property type="match status" value="1"/>
</dbReference>
<dbReference type="PANTHER" id="PTHR30290">
    <property type="entry name" value="PERIPLASMIC BINDING COMPONENT OF ABC TRANSPORTER"/>
    <property type="match status" value="1"/>
</dbReference>
<reference evidence="5 6" key="1">
    <citation type="submission" date="2019-11" db="EMBL/GenBank/DDBJ databases">
        <title>Draft genome sequences of five Paenibacillus species of dairy origin.</title>
        <authorList>
            <person name="Olajide A.M."/>
            <person name="Chen S."/>
            <person name="Lapointe G."/>
        </authorList>
    </citation>
    <scope>NUCLEOTIDE SEQUENCE [LARGE SCALE GENOMIC DNA]</scope>
    <source>
        <strain evidence="5 6">2CS3</strain>
    </source>
</reference>
<dbReference type="PROSITE" id="PS01040">
    <property type="entry name" value="SBP_BACTERIAL_5"/>
    <property type="match status" value="1"/>
</dbReference>
<name>A0A7X2ZD62_9BACL</name>
<feature type="domain" description="Solute-binding protein family 5" evidence="4">
    <location>
        <begin position="110"/>
        <end position="468"/>
    </location>
</feature>
<dbReference type="GO" id="GO:1904680">
    <property type="term" value="F:peptide transmembrane transporter activity"/>
    <property type="evidence" value="ECO:0007669"/>
    <property type="project" value="TreeGrafter"/>
</dbReference>
<comment type="similarity">
    <text evidence="2">Belongs to the bacterial solute-binding protein 5 family.</text>
</comment>
<dbReference type="InterPro" id="IPR030678">
    <property type="entry name" value="Peptide/Ni-bd"/>
</dbReference>
<dbReference type="SUPFAM" id="SSF53850">
    <property type="entry name" value="Periplasmic binding protein-like II"/>
    <property type="match status" value="1"/>
</dbReference>
<comment type="caution">
    <text evidence="5">The sequence shown here is derived from an EMBL/GenBank/DDBJ whole genome shotgun (WGS) entry which is preliminary data.</text>
</comment>
<protein>
    <submittedName>
        <fullName evidence="5">ABC transporter substrate-binding protein</fullName>
    </submittedName>
</protein>
<dbReference type="Proteomes" id="UP000450917">
    <property type="component" value="Unassembled WGS sequence"/>
</dbReference>
<sequence>MMTYHNLFLGGGKPMKTKTAHAFIALVVVFAMILSGCTSKEQGTIAESTSTKDAPKQGGTLIVGLNAEITVLDPSREAGWETFRVNRQIHESLVTEDLSKPTKEVPIPPLKPALAESWKVSEDGLIYTFHLRRGVNFHDGTPFNAAAVEFNIRRAWDPQFEYYDKISAAVMQLTYNGLKEIKTPDDYTVELIFEKPFSPFLRMLAQGSGGTGLILSPTALKKWGNDGYAEHPVGTGPFQFVERIRGEKIELKRFDGYWGDKPYLDKVIFRPIPDDNARVTALETGEIDIISWPSRDSVAKLRDKGFKIGEGDLPSIFYYAFNFDSPYFKDPKIRQAFIYAIDREGLARDLLKNTVSPAFSIQNPGNEAFDPNFKDFSYDPEKARALLKEAGYPEGFETKLITYAGKEPVAEWIQRDLAKVGIKLKIQTYDWNSYLAVKKAKTPDIGLDSMEWGFVTPYWLYIVAHSNSGSNSGKYVSPAFDQAVDKAILEPNQQKSITYWKEANKIIAEDAGILPIYYDRTHYAIGKNVNGFVVAAQDWYDLNKVWIKQ</sequence>
<organism evidence="5 6">
    <name type="scientific">Paenibacillus validus</name>
    <dbReference type="NCBI Taxonomy" id="44253"/>
    <lineage>
        <taxon>Bacteria</taxon>
        <taxon>Bacillati</taxon>
        <taxon>Bacillota</taxon>
        <taxon>Bacilli</taxon>
        <taxon>Bacillales</taxon>
        <taxon>Paenibacillaceae</taxon>
        <taxon>Paenibacillus</taxon>
    </lineage>
</organism>
<dbReference type="PIRSF" id="PIRSF002741">
    <property type="entry name" value="MppA"/>
    <property type="match status" value="1"/>
</dbReference>
<gene>
    <name evidence="5" type="ORF">GNP93_19045</name>
</gene>
<dbReference type="Gene3D" id="3.10.105.10">
    <property type="entry name" value="Dipeptide-binding Protein, Domain 3"/>
    <property type="match status" value="1"/>
</dbReference>
<dbReference type="GO" id="GO:0042597">
    <property type="term" value="C:periplasmic space"/>
    <property type="evidence" value="ECO:0007669"/>
    <property type="project" value="UniProtKB-ARBA"/>
</dbReference>
<keyword evidence="3" id="KW-0732">Signal</keyword>
<comment type="subcellular location">
    <subcellularLocation>
        <location evidence="1">Cell membrane</location>
        <topology evidence="1">Lipid-anchor</topology>
    </subcellularLocation>
</comment>
<dbReference type="AlphaFoldDB" id="A0A7X2ZD62"/>
<dbReference type="InterPro" id="IPR023765">
    <property type="entry name" value="SBP_5_CS"/>
</dbReference>
<proteinExistence type="inferred from homology"/>
<evidence type="ECO:0000256" key="1">
    <source>
        <dbReference type="ARBA" id="ARBA00004193"/>
    </source>
</evidence>
<evidence type="ECO:0000256" key="3">
    <source>
        <dbReference type="ARBA" id="ARBA00022729"/>
    </source>
</evidence>
<dbReference type="InterPro" id="IPR000914">
    <property type="entry name" value="SBP_5_dom"/>
</dbReference>
<dbReference type="Pfam" id="PF00496">
    <property type="entry name" value="SBP_bac_5"/>
    <property type="match status" value="1"/>
</dbReference>
<dbReference type="GO" id="GO:0043190">
    <property type="term" value="C:ATP-binding cassette (ABC) transporter complex"/>
    <property type="evidence" value="ECO:0007669"/>
    <property type="project" value="InterPro"/>
</dbReference>
<dbReference type="InterPro" id="IPR039424">
    <property type="entry name" value="SBP_5"/>
</dbReference>
<keyword evidence="6" id="KW-1185">Reference proteome</keyword>
<dbReference type="EMBL" id="WNZX01000017">
    <property type="protein sequence ID" value="MUG72764.1"/>
    <property type="molecule type" value="Genomic_DNA"/>
</dbReference>
<dbReference type="Gene3D" id="3.90.76.10">
    <property type="entry name" value="Dipeptide-binding Protein, Domain 1"/>
    <property type="match status" value="1"/>
</dbReference>
<evidence type="ECO:0000259" key="4">
    <source>
        <dbReference type="Pfam" id="PF00496"/>
    </source>
</evidence>
<evidence type="ECO:0000313" key="6">
    <source>
        <dbReference type="Proteomes" id="UP000450917"/>
    </source>
</evidence>
<evidence type="ECO:0000256" key="2">
    <source>
        <dbReference type="ARBA" id="ARBA00005695"/>
    </source>
</evidence>
<accession>A0A7X2ZD62</accession>